<dbReference type="SUPFAM" id="SSF50156">
    <property type="entry name" value="PDZ domain-like"/>
    <property type="match status" value="1"/>
</dbReference>
<reference evidence="14" key="1">
    <citation type="journal article" date="2019" name="Int. J. Syst. Evol. Microbiol.">
        <title>The Global Catalogue of Microorganisms (GCM) 10K type strain sequencing project: providing services to taxonomists for standard genome sequencing and annotation.</title>
        <authorList>
            <consortium name="The Broad Institute Genomics Platform"/>
            <consortium name="The Broad Institute Genome Sequencing Center for Infectious Disease"/>
            <person name="Wu L."/>
            <person name="Ma J."/>
        </authorList>
    </citation>
    <scope>NUCLEOTIDE SEQUENCE [LARGE SCALE GENOMIC DNA]</scope>
    <source>
        <strain evidence="14">JCM 9458</strain>
    </source>
</reference>
<protein>
    <submittedName>
        <fullName evidence="13">M50 family metallopeptidase</fullName>
    </submittedName>
</protein>
<keyword evidence="10 11" id="KW-0472">Membrane</keyword>
<dbReference type="InterPro" id="IPR036034">
    <property type="entry name" value="PDZ_sf"/>
</dbReference>
<evidence type="ECO:0000256" key="8">
    <source>
        <dbReference type="ARBA" id="ARBA00022989"/>
    </source>
</evidence>
<keyword evidence="14" id="KW-1185">Reference proteome</keyword>
<feature type="domain" description="PDZ" evidence="12">
    <location>
        <begin position="164"/>
        <end position="201"/>
    </location>
</feature>
<dbReference type="SMART" id="SM00228">
    <property type="entry name" value="PDZ"/>
    <property type="match status" value="1"/>
</dbReference>
<comment type="similarity">
    <text evidence="3">Belongs to the peptidase M50B family.</text>
</comment>
<evidence type="ECO:0000313" key="13">
    <source>
        <dbReference type="EMBL" id="GAA3389981.1"/>
    </source>
</evidence>
<gene>
    <name evidence="13" type="ORF">GCM10020369_42250</name>
</gene>
<evidence type="ECO:0000256" key="6">
    <source>
        <dbReference type="ARBA" id="ARBA00022801"/>
    </source>
</evidence>
<evidence type="ECO:0000256" key="7">
    <source>
        <dbReference type="ARBA" id="ARBA00022833"/>
    </source>
</evidence>
<comment type="subcellular location">
    <subcellularLocation>
        <location evidence="2">Membrane</location>
        <topology evidence="2">Multi-pass membrane protein</topology>
    </subcellularLocation>
</comment>
<keyword evidence="7" id="KW-0862">Zinc</keyword>
<evidence type="ECO:0000256" key="3">
    <source>
        <dbReference type="ARBA" id="ARBA00007931"/>
    </source>
</evidence>
<dbReference type="EMBL" id="BAAAYN010000026">
    <property type="protein sequence ID" value="GAA3389981.1"/>
    <property type="molecule type" value="Genomic_DNA"/>
</dbReference>
<keyword evidence="8 11" id="KW-1133">Transmembrane helix</keyword>
<evidence type="ECO:0000256" key="1">
    <source>
        <dbReference type="ARBA" id="ARBA00001947"/>
    </source>
</evidence>
<keyword evidence="5 11" id="KW-0812">Transmembrane</keyword>
<dbReference type="Pfam" id="PF17820">
    <property type="entry name" value="PDZ_6"/>
    <property type="match status" value="1"/>
</dbReference>
<evidence type="ECO:0000259" key="12">
    <source>
        <dbReference type="PROSITE" id="PS50106"/>
    </source>
</evidence>
<sequence length="416" mass="44927">MAYTGGIILFALGILISVALHEAGHMWSARAFGMKVTRFFIGFGPTLFSFRRKETEYGLKAIPAGAFVSIVGMTPLDEVDPADESKVFWKRPVWKRTIVLSAGSMMHFILGILLLWITAVFVGLPNPERVNYDANKEPAVLAAVNDCVPASPDSVNCSLEKGDPKSPAAAAGLKPGDRITAFNGVGTPTYGELVALVRKAPAGPASLTYVRDGRTVTTTVTPVRRNVDISRTDKPNVQEVGFLGVSPKGSDAPLTVTYGPIDGVGQALDYTGQIFAGTFRAIANFPEKIPKLWDALMGQERDPETPVSVVGASRIGGEVVERGIWPIFFLLLANLNFFIGVFNLFPLLPLDGGHIAIAWFEKVRSWWAAKRGKPDPGRVDYTKLLPVTYAVVLIFGGITLLTVATDIINPITLTTR</sequence>
<evidence type="ECO:0000256" key="10">
    <source>
        <dbReference type="ARBA" id="ARBA00023136"/>
    </source>
</evidence>
<evidence type="ECO:0000256" key="2">
    <source>
        <dbReference type="ARBA" id="ARBA00004141"/>
    </source>
</evidence>
<keyword evidence="4" id="KW-0645">Protease</keyword>
<dbReference type="InterPro" id="IPR001478">
    <property type="entry name" value="PDZ"/>
</dbReference>
<feature type="transmembrane region" description="Helical" evidence="11">
    <location>
        <begin position="387"/>
        <end position="408"/>
    </location>
</feature>
<proteinExistence type="inferred from homology"/>
<comment type="caution">
    <text evidence="13">The sequence shown here is derived from an EMBL/GenBank/DDBJ whole genome shotgun (WGS) entry which is preliminary data.</text>
</comment>
<keyword evidence="9" id="KW-0482">Metalloprotease</keyword>
<feature type="transmembrane region" description="Helical" evidence="11">
    <location>
        <begin position="324"/>
        <end position="345"/>
    </location>
</feature>
<comment type="cofactor">
    <cofactor evidence="1">
        <name>Zn(2+)</name>
        <dbReference type="ChEBI" id="CHEBI:29105"/>
    </cofactor>
</comment>
<dbReference type="InterPro" id="IPR004387">
    <property type="entry name" value="Pept_M50_Zn"/>
</dbReference>
<name>A0ABP6T2G7_9ACTN</name>
<dbReference type="Pfam" id="PF02163">
    <property type="entry name" value="Peptidase_M50"/>
    <property type="match status" value="1"/>
</dbReference>
<evidence type="ECO:0000313" key="14">
    <source>
        <dbReference type="Proteomes" id="UP001501676"/>
    </source>
</evidence>
<keyword evidence="6" id="KW-0378">Hydrolase</keyword>
<dbReference type="Proteomes" id="UP001501676">
    <property type="component" value="Unassembled WGS sequence"/>
</dbReference>
<evidence type="ECO:0000256" key="11">
    <source>
        <dbReference type="SAM" id="Phobius"/>
    </source>
</evidence>
<evidence type="ECO:0000256" key="4">
    <source>
        <dbReference type="ARBA" id="ARBA00022670"/>
    </source>
</evidence>
<dbReference type="InterPro" id="IPR008915">
    <property type="entry name" value="Peptidase_M50"/>
</dbReference>
<dbReference type="RefSeq" id="WP_345729890.1">
    <property type="nucleotide sequence ID" value="NZ_BAAAYN010000026.1"/>
</dbReference>
<evidence type="ECO:0000256" key="5">
    <source>
        <dbReference type="ARBA" id="ARBA00022692"/>
    </source>
</evidence>
<dbReference type="PANTHER" id="PTHR42837">
    <property type="entry name" value="REGULATOR OF SIGMA-E PROTEASE RSEP"/>
    <property type="match status" value="1"/>
</dbReference>
<dbReference type="Gene3D" id="2.30.42.10">
    <property type="match status" value="1"/>
</dbReference>
<dbReference type="CDD" id="cd06163">
    <property type="entry name" value="S2P-M50_PDZ_RseP-like"/>
    <property type="match status" value="1"/>
</dbReference>
<feature type="transmembrane region" description="Helical" evidence="11">
    <location>
        <begin position="96"/>
        <end position="122"/>
    </location>
</feature>
<evidence type="ECO:0000256" key="9">
    <source>
        <dbReference type="ARBA" id="ARBA00023049"/>
    </source>
</evidence>
<accession>A0ABP6T2G7</accession>
<dbReference type="InterPro" id="IPR041489">
    <property type="entry name" value="PDZ_6"/>
</dbReference>
<dbReference type="PANTHER" id="PTHR42837:SF2">
    <property type="entry name" value="MEMBRANE METALLOPROTEASE ARASP2, CHLOROPLASTIC-RELATED"/>
    <property type="match status" value="1"/>
</dbReference>
<dbReference type="PROSITE" id="PS50106">
    <property type="entry name" value="PDZ"/>
    <property type="match status" value="1"/>
</dbReference>
<organism evidence="13 14">
    <name type="scientific">Cryptosporangium minutisporangium</name>
    <dbReference type="NCBI Taxonomy" id="113569"/>
    <lineage>
        <taxon>Bacteria</taxon>
        <taxon>Bacillati</taxon>
        <taxon>Actinomycetota</taxon>
        <taxon>Actinomycetes</taxon>
        <taxon>Cryptosporangiales</taxon>
        <taxon>Cryptosporangiaceae</taxon>
        <taxon>Cryptosporangium</taxon>
    </lineage>
</organism>